<organism evidence="1">
    <name type="scientific">Leptolyngbya sp. NK1-12</name>
    <dbReference type="NCBI Taxonomy" id="2547451"/>
    <lineage>
        <taxon>Bacteria</taxon>
        <taxon>Bacillati</taxon>
        <taxon>Cyanobacteriota</taxon>
        <taxon>Cyanophyceae</taxon>
        <taxon>Leptolyngbyales</taxon>
        <taxon>Leptolyngbyaceae</taxon>
        <taxon>Leptolyngbya group</taxon>
        <taxon>Leptolyngbya</taxon>
    </lineage>
</organism>
<sequence>MQIWIIDTKDQLIHQINEFYVQQIAADRSRFTLLIPAPCGRDKYMTMLIQ</sequence>
<reference evidence="1" key="1">
    <citation type="submission" date="2020-05" db="EMBL/GenBank/DDBJ databases">
        <authorList>
            <person name="Zhu T."/>
            <person name="Keshari N."/>
            <person name="Lu X."/>
        </authorList>
    </citation>
    <scope>NUCLEOTIDE SEQUENCE</scope>
    <source>
        <strain evidence="1">NK1-12</strain>
    </source>
</reference>
<proteinExistence type="predicted"/>
<dbReference type="EMBL" id="CP053586">
    <property type="protein sequence ID" value="WNZ23830.1"/>
    <property type="molecule type" value="Genomic_DNA"/>
</dbReference>
<evidence type="ECO:0000313" key="1">
    <source>
        <dbReference type="EMBL" id="WNZ23830.1"/>
    </source>
</evidence>
<gene>
    <name evidence="1" type="ORF">HJG54_13840</name>
</gene>
<protein>
    <submittedName>
        <fullName evidence="1">Uncharacterized protein</fullName>
    </submittedName>
</protein>
<dbReference type="AlphaFoldDB" id="A0AA96WEY0"/>
<accession>A0AA96WEY0</accession>
<dbReference type="RefSeq" id="WP_316435583.1">
    <property type="nucleotide sequence ID" value="NZ_CP053586.1"/>
</dbReference>
<name>A0AA96WEY0_9CYAN</name>